<dbReference type="InterPro" id="IPR003737">
    <property type="entry name" value="GlcNAc_PI_deacetylase-related"/>
</dbReference>
<dbReference type="UniPathway" id="UPA00196"/>
<comment type="caution">
    <text evidence="4">The sequence shown here is derived from an EMBL/GenBank/DDBJ whole genome shotgun (WGS) entry which is preliminary data.</text>
</comment>
<keyword evidence="3" id="KW-0732">Signal</keyword>
<evidence type="ECO:0000256" key="2">
    <source>
        <dbReference type="ARBA" id="ARBA00012176"/>
    </source>
</evidence>
<dbReference type="Proteomes" id="UP000306954">
    <property type="component" value="Unassembled WGS sequence"/>
</dbReference>
<sequence>MRGWLVAVYLVIVGVYLSGRRPPYSYSNRQNTLLVIAHPDDEVMFFGPALNYFRGESNLHVLCLSTGNSNGLGIEREQELYRSLRVLGVENNRIRVVDDALLEDGMDWSTQYISSSVTEYTNAHNIHTVLTFDQSGVSSHPNHIALNKGVTAIETVDIRKCFLRTHSIPIKYSSFTYPLQTSELSISSTFTEYASLNGIDWDTYSQAVICG</sequence>
<name>A0A4T0IB99_WALIC</name>
<dbReference type="Gene3D" id="3.40.50.10320">
    <property type="entry name" value="LmbE-like"/>
    <property type="match status" value="1"/>
</dbReference>
<organism evidence="4 5">
    <name type="scientific">Wallemia ichthyophaga</name>
    <dbReference type="NCBI Taxonomy" id="245174"/>
    <lineage>
        <taxon>Eukaryota</taxon>
        <taxon>Fungi</taxon>
        <taxon>Dikarya</taxon>
        <taxon>Basidiomycota</taxon>
        <taxon>Wallemiomycotina</taxon>
        <taxon>Wallemiomycetes</taxon>
        <taxon>Wallemiales</taxon>
        <taxon>Wallemiaceae</taxon>
        <taxon>Wallemia</taxon>
    </lineage>
</organism>
<accession>A0A4T0IB99</accession>
<comment type="similarity">
    <text evidence="1">Belongs to the PIGL family.</text>
</comment>
<evidence type="ECO:0000313" key="4">
    <source>
        <dbReference type="EMBL" id="TIB15439.1"/>
    </source>
</evidence>
<dbReference type="InterPro" id="IPR024078">
    <property type="entry name" value="LmbE-like_dom_sf"/>
</dbReference>
<dbReference type="SUPFAM" id="SSF102588">
    <property type="entry name" value="LmbE-like"/>
    <property type="match status" value="1"/>
</dbReference>
<gene>
    <name evidence="4" type="ORF">E3P90_00858</name>
</gene>
<feature type="signal peptide" evidence="3">
    <location>
        <begin position="1"/>
        <end position="19"/>
    </location>
</feature>
<dbReference type="GO" id="GO:0005783">
    <property type="term" value="C:endoplasmic reticulum"/>
    <property type="evidence" value="ECO:0007669"/>
    <property type="project" value="TreeGrafter"/>
</dbReference>
<dbReference type="GO" id="GO:0006506">
    <property type="term" value="P:GPI anchor biosynthetic process"/>
    <property type="evidence" value="ECO:0007669"/>
    <property type="project" value="UniProtKB-UniPathway"/>
</dbReference>
<dbReference type="PANTHER" id="PTHR12993">
    <property type="entry name" value="N-ACETYLGLUCOSAMINYL-PHOSPHATIDYLINOSITOL DE-N-ACETYLASE-RELATED"/>
    <property type="match status" value="1"/>
</dbReference>
<dbReference type="EC" id="3.5.1.89" evidence="2"/>
<dbReference type="EMBL" id="SPOF01000007">
    <property type="protein sequence ID" value="TIB15439.1"/>
    <property type="molecule type" value="Genomic_DNA"/>
</dbReference>
<proteinExistence type="inferred from homology"/>
<reference evidence="4 5" key="1">
    <citation type="submission" date="2019-03" db="EMBL/GenBank/DDBJ databases">
        <title>Sequencing 23 genomes of Wallemia ichthyophaga.</title>
        <authorList>
            <person name="Gostincar C."/>
        </authorList>
    </citation>
    <scope>NUCLEOTIDE SEQUENCE [LARGE SCALE GENOMIC DNA]</scope>
    <source>
        <strain evidence="4 5">EXF-8621</strain>
    </source>
</reference>
<dbReference type="GO" id="GO:0016020">
    <property type="term" value="C:membrane"/>
    <property type="evidence" value="ECO:0007669"/>
    <property type="project" value="GOC"/>
</dbReference>
<dbReference type="GO" id="GO:0000225">
    <property type="term" value="F:N-acetylglucosaminylphosphatidylinositol deacetylase activity"/>
    <property type="evidence" value="ECO:0007669"/>
    <property type="project" value="UniProtKB-EC"/>
</dbReference>
<evidence type="ECO:0000256" key="3">
    <source>
        <dbReference type="SAM" id="SignalP"/>
    </source>
</evidence>
<dbReference type="PANTHER" id="PTHR12993:SF11">
    <property type="entry name" value="N-ACETYLGLUCOSAMINYL-PHOSPHATIDYLINOSITOL DE-N-ACETYLASE"/>
    <property type="match status" value="1"/>
</dbReference>
<evidence type="ECO:0000313" key="5">
    <source>
        <dbReference type="Proteomes" id="UP000306954"/>
    </source>
</evidence>
<feature type="chain" id="PRO_5030101524" description="N-acetylglucosaminylphosphatidylinositol deacetylase" evidence="3">
    <location>
        <begin position="20"/>
        <end position="211"/>
    </location>
</feature>
<dbReference type="AlphaFoldDB" id="A0A4T0IB99"/>
<dbReference type="Pfam" id="PF02585">
    <property type="entry name" value="PIG-L"/>
    <property type="match status" value="1"/>
</dbReference>
<evidence type="ECO:0000256" key="1">
    <source>
        <dbReference type="ARBA" id="ARBA00006066"/>
    </source>
</evidence>
<protein>
    <recommendedName>
        <fullName evidence="2">N-acetylglucosaminylphosphatidylinositol deacetylase</fullName>
        <ecNumber evidence="2">3.5.1.89</ecNumber>
    </recommendedName>
</protein>